<name>A0A7S6SXE5_9PHYC</name>
<accession>A0A7S6SXE5</accession>
<protein>
    <submittedName>
        <fullName evidence="1">Uncharacterized protein</fullName>
    </submittedName>
</protein>
<sequence>MRVHLKNSPRIDKKFRVTFENGRIVDFGARGYSDYTIHKTPLRMRSYITRHGGFVPYMVQKQTDPKLVHKNMLDVSRSDRENWGKTGIYTAGFWSRWLLWSHPELEGAKKFISKKFDLSFL</sequence>
<proteinExistence type="predicted"/>
<reference evidence="1" key="1">
    <citation type="submission" date="2019-02" db="EMBL/GenBank/DDBJ databases">
        <authorList>
            <person name="Bachy C."/>
            <person name="Yung C.-M."/>
            <person name="Roux S."/>
            <person name="Sullivan M.B."/>
            <person name="Worden A.Z."/>
        </authorList>
    </citation>
    <scope>NUCLEOTIDE SEQUENCE</scope>
    <source>
        <strain evidence="1">BII-V1</strain>
    </source>
</reference>
<dbReference type="InterPro" id="IPR043930">
    <property type="entry name" value="DUF5754"/>
</dbReference>
<dbReference type="EMBL" id="MK522034">
    <property type="protein sequence ID" value="QOR60228.1"/>
    <property type="molecule type" value="Genomic_DNA"/>
</dbReference>
<evidence type="ECO:0000313" key="1">
    <source>
        <dbReference type="EMBL" id="QOR60228.1"/>
    </source>
</evidence>
<organism evidence="1">
    <name type="scientific">Bathycoccus sp. RCC716 virus 1</name>
    <dbReference type="NCBI Taxonomy" id="2530038"/>
    <lineage>
        <taxon>Viruses</taxon>
        <taxon>Varidnaviria</taxon>
        <taxon>Bamfordvirae</taxon>
        <taxon>Nucleocytoviricota</taxon>
        <taxon>Megaviricetes</taxon>
        <taxon>Algavirales</taxon>
        <taxon>Phycodnaviridae</taxon>
        <taxon>Prasinovirus</taxon>
    </lineage>
</organism>
<dbReference type="Pfam" id="PF19058">
    <property type="entry name" value="DUF5754"/>
    <property type="match status" value="1"/>
</dbReference>